<feature type="non-terminal residue" evidence="2">
    <location>
        <position position="70"/>
    </location>
</feature>
<evidence type="ECO:0000313" key="2">
    <source>
        <dbReference type="EMBL" id="KAL0152032.1"/>
    </source>
</evidence>
<dbReference type="EMBL" id="JAMKFB020000200">
    <property type="protein sequence ID" value="KAL0152032.1"/>
    <property type="molecule type" value="Genomic_DNA"/>
</dbReference>
<dbReference type="Proteomes" id="UP001529510">
    <property type="component" value="Unassembled WGS sequence"/>
</dbReference>
<proteinExistence type="predicted"/>
<keyword evidence="3" id="KW-1185">Reference proteome</keyword>
<dbReference type="AlphaFoldDB" id="A0ABD0MSC1"/>
<protein>
    <submittedName>
        <fullName evidence="2">Uncharacterized protein</fullName>
    </submittedName>
</protein>
<gene>
    <name evidence="2" type="ORF">M9458_052677</name>
</gene>
<feature type="compositionally biased region" description="Basic and acidic residues" evidence="1">
    <location>
        <begin position="27"/>
        <end position="41"/>
    </location>
</feature>
<feature type="region of interest" description="Disordered" evidence="1">
    <location>
        <begin position="1"/>
        <end position="70"/>
    </location>
</feature>
<evidence type="ECO:0000256" key="1">
    <source>
        <dbReference type="SAM" id="MobiDB-lite"/>
    </source>
</evidence>
<feature type="non-terminal residue" evidence="2">
    <location>
        <position position="1"/>
    </location>
</feature>
<feature type="compositionally biased region" description="Basic and acidic residues" evidence="1">
    <location>
        <begin position="50"/>
        <end position="70"/>
    </location>
</feature>
<evidence type="ECO:0000313" key="3">
    <source>
        <dbReference type="Proteomes" id="UP001529510"/>
    </source>
</evidence>
<accession>A0ABD0MSC1</accession>
<sequence length="70" mass="7612">VRSDSHVSSSVSVKSDWSKDGLPPNFSEKKTSSTKSVRSDSHVSSSVSVKSDRSKEVPPRFSEKKASSTR</sequence>
<organism evidence="2 3">
    <name type="scientific">Cirrhinus mrigala</name>
    <name type="common">Mrigala</name>
    <dbReference type="NCBI Taxonomy" id="683832"/>
    <lineage>
        <taxon>Eukaryota</taxon>
        <taxon>Metazoa</taxon>
        <taxon>Chordata</taxon>
        <taxon>Craniata</taxon>
        <taxon>Vertebrata</taxon>
        <taxon>Euteleostomi</taxon>
        <taxon>Actinopterygii</taxon>
        <taxon>Neopterygii</taxon>
        <taxon>Teleostei</taxon>
        <taxon>Ostariophysi</taxon>
        <taxon>Cypriniformes</taxon>
        <taxon>Cyprinidae</taxon>
        <taxon>Labeoninae</taxon>
        <taxon>Labeonini</taxon>
        <taxon>Cirrhinus</taxon>
    </lineage>
</organism>
<feature type="compositionally biased region" description="Low complexity" evidence="1">
    <location>
        <begin position="1"/>
        <end position="15"/>
    </location>
</feature>
<name>A0ABD0MSC1_CIRMR</name>
<reference evidence="2 3" key="1">
    <citation type="submission" date="2024-05" db="EMBL/GenBank/DDBJ databases">
        <title>Genome sequencing and assembly of Indian major carp, Cirrhinus mrigala (Hamilton, 1822).</title>
        <authorList>
            <person name="Mohindra V."/>
            <person name="Chowdhury L.M."/>
            <person name="Lal K."/>
            <person name="Jena J.K."/>
        </authorList>
    </citation>
    <scope>NUCLEOTIDE SEQUENCE [LARGE SCALE GENOMIC DNA]</scope>
    <source>
        <strain evidence="2">CM1030</strain>
        <tissue evidence="2">Blood</tissue>
    </source>
</reference>
<comment type="caution">
    <text evidence="2">The sequence shown here is derived from an EMBL/GenBank/DDBJ whole genome shotgun (WGS) entry which is preliminary data.</text>
</comment>